<evidence type="ECO:0000256" key="6">
    <source>
        <dbReference type="ARBA" id="ARBA00022840"/>
    </source>
</evidence>
<dbReference type="GO" id="GO:0005737">
    <property type="term" value="C:cytoplasm"/>
    <property type="evidence" value="ECO:0007669"/>
    <property type="project" value="UniProtKB-SubCell"/>
</dbReference>
<reference evidence="13" key="1">
    <citation type="submission" date="2017-09" db="EMBL/GenBank/DDBJ databases">
        <title>Depth-based differentiation of microbial function through sediment-hosted aquifers and enrichment of novel symbionts in the deep terrestrial subsurface.</title>
        <authorList>
            <person name="Probst A.J."/>
            <person name="Ladd B."/>
            <person name="Jarett J.K."/>
            <person name="Geller-Mcgrath D.E."/>
            <person name="Sieber C.M.K."/>
            <person name="Emerson J.B."/>
            <person name="Anantharaman K."/>
            <person name="Thomas B.C."/>
            <person name="Malmstrom R."/>
            <person name="Stieglmeier M."/>
            <person name="Klingl A."/>
            <person name="Woyke T."/>
            <person name="Ryan C.M."/>
            <person name="Banfield J.F."/>
        </authorList>
    </citation>
    <scope>NUCLEOTIDE SEQUENCE [LARGE SCALE GENOMIC DNA]</scope>
</reference>
<comment type="subcellular location">
    <subcellularLocation>
        <location evidence="1 10">Cytoplasm</location>
    </subcellularLocation>
</comment>
<sequence length="770" mass="88609">MIWADREAKRLKERHFSLEWVDDMKTPSGRIHVGSLRGVIVHDLIYKALKEIGVKAKFSYVFNDMDPMDGMPAYLDKNKWGKYMGQPLYKIPSPKLGFKSFADYYAKEFIGVFNSINCHPQIIWSSELHRSGKMNEIIKLFLDKVDIVRDAYKRVVKKERPPNWFPYNPICEKCGKIGTTNSYKWDGKYVYYRCEPQMVDWARGCGHEGKIEPTRENGKLPWKLDWPAHWKVIGVTIESSGKDHMSSGGSYDMAVHFCKEILKIEPPDAMGGYEWFTIGGRKMSSSKGIGSSAKEVSSILPPDVFRFMQVRTPISTHLDFNPYGDTILNLFDDYDRLMNSYFLKIENKLPKGKAGEVTLDFARIIELSEVKPLPKSRIFLPRFRTMVNLLENKKNVSDFFKNQKRSSLSLEEKNLVEERIKYARIYLEKYAGKKQNNNSGAAAPKLLLSPKQKEFLKKLADNLYRLKTEDKQQIQQLIFDAIKETNVKPKEAFHAFYNALTGKPYGPKAGDLIKQLGVEKVVGLINKSEKTKEEKTVHLFPILNNPEIFSIDKSMLEKYPSLNIGIAVIKGVIIKKNDLGLAKEIQEFVKSQENLTNEMIGSYPEIQSYRKIYKEMGLDWHSKRPSPEALLRRIALKKGLYEINTCVDAYNLIVMKHHISSGAFDLDQIQFPTVLRFPKHDEEILLLGDKEPTKYKSNDLAYFDQVGGYNIYFNYRDAQRTAVTEETKNILINIDGIYEITRKQVEKTLKESIEIITKYCGGKVELAGIV</sequence>
<feature type="short sequence motif" description="'KMSKS' region" evidence="10">
    <location>
        <begin position="282"/>
        <end position="286"/>
    </location>
</feature>
<keyword evidence="6 10" id="KW-0067">ATP-binding</keyword>
<evidence type="ECO:0000313" key="12">
    <source>
        <dbReference type="EMBL" id="PJC34292.1"/>
    </source>
</evidence>
<comment type="catalytic activity">
    <reaction evidence="9 10">
        <text>tRNA(Lys) + L-lysine + ATP = L-lysyl-tRNA(Lys) + AMP + diphosphate</text>
        <dbReference type="Rhea" id="RHEA:20792"/>
        <dbReference type="Rhea" id="RHEA-COMP:9696"/>
        <dbReference type="Rhea" id="RHEA-COMP:9697"/>
        <dbReference type="ChEBI" id="CHEBI:30616"/>
        <dbReference type="ChEBI" id="CHEBI:32551"/>
        <dbReference type="ChEBI" id="CHEBI:33019"/>
        <dbReference type="ChEBI" id="CHEBI:78442"/>
        <dbReference type="ChEBI" id="CHEBI:78529"/>
        <dbReference type="ChEBI" id="CHEBI:456215"/>
        <dbReference type="EC" id="6.1.1.6"/>
    </reaction>
</comment>
<protein>
    <recommendedName>
        <fullName evidence="10">Lysine--tRNA ligase</fullName>
        <ecNumber evidence="10">6.1.1.6</ecNumber>
    </recommendedName>
    <alternativeName>
        <fullName evidence="10">Lysyl-tRNA synthetase</fullName>
        <shortName evidence="10">LysRS</shortName>
    </alternativeName>
</protein>
<evidence type="ECO:0000256" key="5">
    <source>
        <dbReference type="ARBA" id="ARBA00022741"/>
    </source>
</evidence>
<dbReference type="Pfam" id="PF19269">
    <property type="entry name" value="Anticodon_2"/>
    <property type="match status" value="1"/>
</dbReference>
<dbReference type="Gene3D" id="1.10.10.770">
    <property type="match status" value="1"/>
</dbReference>
<dbReference type="PANTHER" id="PTHR37940">
    <property type="entry name" value="LYSINE--TRNA LIGASE"/>
    <property type="match status" value="1"/>
</dbReference>
<dbReference type="InterPro" id="IPR045462">
    <property type="entry name" value="aa-tRNA-synth_I_cd-bd"/>
</dbReference>
<dbReference type="Gene3D" id="1.10.10.350">
    <property type="match status" value="1"/>
</dbReference>
<evidence type="ECO:0000256" key="1">
    <source>
        <dbReference type="ARBA" id="ARBA00004496"/>
    </source>
</evidence>
<feature type="short sequence motif" description="'HIGH' region" evidence="10">
    <location>
        <begin position="27"/>
        <end position="35"/>
    </location>
</feature>
<evidence type="ECO:0000313" key="13">
    <source>
        <dbReference type="Proteomes" id="UP000230580"/>
    </source>
</evidence>
<dbReference type="InterPro" id="IPR020825">
    <property type="entry name" value="Phe-tRNA_synthase-like_B3/B4"/>
</dbReference>
<evidence type="ECO:0000256" key="3">
    <source>
        <dbReference type="ARBA" id="ARBA00022490"/>
    </source>
</evidence>
<comment type="similarity">
    <text evidence="2 10">Belongs to the class-I aminoacyl-tRNA synthetase family.</text>
</comment>
<dbReference type="GO" id="GO:0004824">
    <property type="term" value="F:lysine-tRNA ligase activity"/>
    <property type="evidence" value="ECO:0007669"/>
    <property type="project" value="UniProtKB-UniRule"/>
</dbReference>
<keyword evidence="5 10" id="KW-0547">Nucleotide-binding</keyword>
<dbReference type="InterPro" id="IPR008925">
    <property type="entry name" value="aa_tRNA-synth_I_cd-bd_sf"/>
</dbReference>
<dbReference type="InterPro" id="IPR005146">
    <property type="entry name" value="B3/B4_tRNA-bd"/>
</dbReference>
<accession>A0A2M8F4T4</accession>
<evidence type="ECO:0000256" key="2">
    <source>
        <dbReference type="ARBA" id="ARBA00005594"/>
    </source>
</evidence>
<dbReference type="Proteomes" id="UP000230580">
    <property type="component" value="Unassembled WGS sequence"/>
</dbReference>
<comment type="caution">
    <text evidence="12">The sequence shown here is derived from an EMBL/GenBank/DDBJ whole genome shotgun (WGS) entry which is preliminary data.</text>
</comment>
<comment type="caution">
    <text evidence="10">Lacks conserved residue(s) required for the propagation of feature annotation.</text>
</comment>
<dbReference type="AlphaFoldDB" id="A0A2M8F4T4"/>
<evidence type="ECO:0000256" key="10">
    <source>
        <dbReference type="HAMAP-Rule" id="MF_00177"/>
    </source>
</evidence>
<evidence type="ECO:0000259" key="11">
    <source>
        <dbReference type="SMART" id="SM00873"/>
    </source>
</evidence>
<dbReference type="SUPFAM" id="SSF56037">
    <property type="entry name" value="PheT/TilS domain"/>
    <property type="match status" value="1"/>
</dbReference>
<gene>
    <name evidence="10 12" type="primary">lysS</name>
    <name evidence="12" type="ORF">CO048_00855</name>
</gene>
<dbReference type="Pfam" id="PF01921">
    <property type="entry name" value="tRNA-synt_1f"/>
    <property type="match status" value="1"/>
</dbReference>
<evidence type="ECO:0000256" key="9">
    <source>
        <dbReference type="ARBA" id="ARBA00048573"/>
    </source>
</evidence>
<name>A0A2M8F4T4_9BACT</name>
<dbReference type="GO" id="GO:0004826">
    <property type="term" value="F:phenylalanine-tRNA ligase activity"/>
    <property type="evidence" value="ECO:0007669"/>
    <property type="project" value="InterPro"/>
</dbReference>
<feature type="domain" description="B3/B4 tRNA-binding" evidence="11">
    <location>
        <begin position="608"/>
        <end position="761"/>
    </location>
</feature>
<dbReference type="InterPro" id="IPR014729">
    <property type="entry name" value="Rossmann-like_a/b/a_fold"/>
</dbReference>
<dbReference type="Gene3D" id="3.50.40.10">
    <property type="entry name" value="Phenylalanyl-trna Synthetase, Chain B, domain 3"/>
    <property type="match status" value="1"/>
</dbReference>
<keyword evidence="3 10" id="KW-0963">Cytoplasm</keyword>
<dbReference type="EC" id="6.1.1.6" evidence="10"/>
<dbReference type="HAMAP" id="MF_00177">
    <property type="entry name" value="Lys_tRNA_synth_class1"/>
    <property type="match status" value="1"/>
</dbReference>
<dbReference type="GO" id="GO:0006430">
    <property type="term" value="P:lysyl-tRNA aminoacylation"/>
    <property type="evidence" value="ECO:0007669"/>
    <property type="project" value="UniProtKB-UniRule"/>
</dbReference>
<keyword evidence="8 10" id="KW-0030">Aminoacyl-tRNA synthetase</keyword>
<dbReference type="SMART" id="SM00873">
    <property type="entry name" value="B3_4"/>
    <property type="match status" value="1"/>
</dbReference>
<dbReference type="GO" id="GO:0005524">
    <property type="term" value="F:ATP binding"/>
    <property type="evidence" value="ECO:0007669"/>
    <property type="project" value="UniProtKB-UniRule"/>
</dbReference>
<keyword evidence="4 10" id="KW-0436">Ligase</keyword>
<keyword evidence="7 10" id="KW-0648">Protein biosynthesis</keyword>
<organism evidence="12 13">
    <name type="scientific">Candidatus Roizmanbacteria bacterium CG_4_9_14_0_2_um_filter_35_15</name>
    <dbReference type="NCBI Taxonomy" id="1974836"/>
    <lineage>
        <taxon>Bacteria</taxon>
        <taxon>Candidatus Roizmaniibacteriota</taxon>
    </lineage>
</organism>
<dbReference type="SUPFAM" id="SSF48163">
    <property type="entry name" value="An anticodon-binding domain of class I aminoacyl-tRNA synthetases"/>
    <property type="match status" value="1"/>
</dbReference>
<evidence type="ECO:0000256" key="7">
    <source>
        <dbReference type="ARBA" id="ARBA00022917"/>
    </source>
</evidence>
<dbReference type="PANTHER" id="PTHR37940:SF1">
    <property type="entry name" value="LYSINE--TRNA LIGASE"/>
    <property type="match status" value="1"/>
</dbReference>
<dbReference type="EMBL" id="PFRZ01000009">
    <property type="protein sequence ID" value="PJC34292.1"/>
    <property type="molecule type" value="Genomic_DNA"/>
</dbReference>
<dbReference type="SUPFAM" id="SSF52374">
    <property type="entry name" value="Nucleotidylyl transferase"/>
    <property type="match status" value="1"/>
</dbReference>
<dbReference type="InterPro" id="IPR020751">
    <property type="entry name" value="aa-tRNA-synth_I_codon-bd_sub2"/>
</dbReference>
<dbReference type="Pfam" id="PF03483">
    <property type="entry name" value="B3_4"/>
    <property type="match status" value="1"/>
</dbReference>
<evidence type="ECO:0000256" key="4">
    <source>
        <dbReference type="ARBA" id="ARBA00022598"/>
    </source>
</evidence>
<dbReference type="Gene3D" id="3.40.50.620">
    <property type="entry name" value="HUPs"/>
    <property type="match status" value="2"/>
</dbReference>
<dbReference type="NCBIfam" id="TIGR00467">
    <property type="entry name" value="lysS_arch"/>
    <property type="match status" value="1"/>
</dbReference>
<proteinExistence type="inferred from homology"/>
<evidence type="ECO:0000256" key="8">
    <source>
        <dbReference type="ARBA" id="ARBA00023146"/>
    </source>
</evidence>
<dbReference type="InterPro" id="IPR002904">
    <property type="entry name" value="Lys-tRNA-ligase"/>
</dbReference>
<dbReference type="GO" id="GO:0000049">
    <property type="term" value="F:tRNA binding"/>
    <property type="evidence" value="ECO:0007669"/>
    <property type="project" value="InterPro"/>
</dbReference>